<accession>A0ABW4DZW5</accession>
<dbReference type="Gene3D" id="1.20.1270.180">
    <property type="match status" value="1"/>
</dbReference>
<organism evidence="3 4">
    <name type="scientific">Paracoccus nototheniae</name>
    <dbReference type="NCBI Taxonomy" id="2489002"/>
    <lineage>
        <taxon>Bacteria</taxon>
        <taxon>Pseudomonadati</taxon>
        <taxon>Pseudomonadota</taxon>
        <taxon>Alphaproteobacteria</taxon>
        <taxon>Rhodobacterales</taxon>
        <taxon>Paracoccaceae</taxon>
        <taxon>Paracoccus</taxon>
    </lineage>
</organism>
<dbReference type="Pfam" id="PF07007">
    <property type="entry name" value="LprI"/>
    <property type="match status" value="1"/>
</dbReference>
<name>A0ABW4DZW5_9RHOB</name>
<comment type="caution">
    <text evidence="3">The sequence shown here is derived from an EMBL/GenBank/DDBJ whole genome shotgun (WGS) entry which is preliminary data.</text>
</comment>
<dbReference type="InterPro" id="IPR009739">
    <property type="entry name" value="LprI-like_N"/>
</dbReference>
<reference evidence="4" key="1">
    <citation type="journal article" date="2019" name="Int. J. Syst. Evol. Microbiol.">
        <title>The Global Catalogue of Microorganisms (GCM) 10K type strain sequencing project: providing services to taxonomists for standard genome sequencing and annotation.</title>
        <authorList>
            <consortium name="The Broad Institute Genomics Platform"/>
            <consortium name="The Broad Institute Genome Sequencing Center for Infectious Disease"/>
            <person name="Wu L."/>
            <person name="Ma J."/>
        </authorList>
    </citation>
    <scope>NUCLEOTIDE SEQUENCE [LARGE SCALE GENOMIC DNA]</scope>
    <source>
        <strain evidence="4">CCM 8875</strain>
    </source>
</reference>
<keyword evidence="1" id="KW-0732">Signal</keyword>
<dbReference type="EMBL" id="JBHTOQ010000022">
    <property type="protein sequence ID" value="MFD1481660.1"/>
    <property type="molecule type" value="Genomic_DNA"/>
</dbReference>
<feature type="chain" id="PRO_5047226798" evidence="1">
    <location>
        <begin position="20"/>
        <end position="165"/>
    </location>
</feature>
<dbReference type="Proteomes" id="UP001597302">
    <property type="component" value="Unassembled WGS sequence"/>
</dbReference>
<evidence type="ECO:0000256" key="1">
    <source>
        <dbReference type="SAM" id="SignalP"/>
    </source>
</evidence>
<protein>
    <submittedName>
        <fullName evidence="3">Lysozyme inhibitor LprI family protein</fullName>
    </submittedName>
</protein>
<gene>
    <name evidence="3" type="ORF">ACFQ5P_10165</name>
</gene>
<feature type="signal peptide" evidence="1">
    <location>
        <begin position="1"/>
        <end position="19"/>
    </location>
</feature>
<dbReference type="RefSeq" id="WP_131572958.1">
    <property type="nucleotide sequence ID" value="NZ_CBCSAJ010000026.1"/>
</dbReference>
<proteinExistence type="predicted"/>
<feature type="domain" description="Lysozyme inhibitor LprI-like N-terminal" evidence="2">
    <location>
        <begin position="51"/>
        <end position="154"/>
    </location>
</feature>
<evidence type="ECO:0000259" key="2">
    <source>
        <dbReference type="Pfam" id="PF07007"/>
    </source>
</evidence>
<sequence>MRRPLAAIAALLLSAPAWAQDAPAFDPAPVMACLDGEAAPDSCIGLAANACMEAEGGSTTPGMGACHAAERDFWDGRLNDTYATLQDRARQADAQTAESDPDLAVQEATLREMQRRWIGFRDAACQFERARWTNGSMAGPAATGCAMRLTAEQSLWLDEFLQEGR</sequence>
<evidence type="ECO:0000313" key="4">
    <source>
        <dbReference type="Proteomes" id="UP001597302"/>
    </source>
</evidence>
<keyword evidence="4" id="KW-1185">Reference proteome</keyword>
<evidence type="ECO:0000313" key="3">
    <source>
        <dbReference type="EMBL" id="MFD1481660.1"/>
    </source>
</evidence>